<feature type="compositionally biased region" description="Polar residues" evidence="7">
    <location>
        <begin position="13"/>
        <end position="29"/>
    </location>
</feature>
<dbReference type="PROSITE" id="PS50850">
    <property type="entry name" value="MFS"/>
    <property type="match status" value="1"/>
</dbReference>
<feature type="transmembrane region" description="Helical" evidence="8">
    <location>
        <begin position="252"/>
        <end position="272"/>
    </location>
</feature>
<feature type="transmembrane region" description="Helical" evidence="8">
    <location>
        <begin position="483"/>
        <end position="504"/>
    </location>
</feature>
<dbReference type="InterPro" id="IPR020846">
    <property type="entry name" value="MFS_dom"/>
</dbReference>
<sequence length="544" mass="61470">MRFFGSPKALEESLQQSQHQVNPSQASSSEGKDGDKNAIHQEEAPPPPSKKWTLSRSGDGDTAMTLFSSPDEVHEPYDKAEEKRLVRKIDFIIIPYLAVCYAFFYIDKTTLSYAAIFGIREDLNLVGADYNWLSSMFYFGFLVWAFPTNFLMQRLPIGKYLGFNIFLWGVLLIAQAGATNFATLAVLRALSGAAEACSDPSFMLITSMWYTRRQQPVRIGLWYTANGFGIALGGLLGYGIGHIKGALPSWKYEFIIIGTLCSLWGIVLFVFLPDSPVTASILSSRERRIAVERLRENQTGVENKHLKKYQVIEAFKDPKTYFFFLLGLVHNTPNGGISNFGTIIIKGFGFSTLVTTVMQVPYGVLIALFILSCVYLNDYFATRLKKNTRCWFILLYSMPNIAGAFGLRYVPTNHHVARLWCYYLTGPYNAAFVLVLSLAIGNTAGHTKKVVTNAFLFLGYCAGNIAGPFFFKTEQEPEYPLGMWSMIFCHLCEIVLVLSFRLLLSRENNRRDRMMSSQEERPDLDATAFGDMTDWENPNFRYVY</sequence>
<dbReference type="EMBL" id="ML994611">
    <property type="protein sequence ID" value="KAF2194578.1"/>
    <property type="molecule type" value="Genomic_DNA"/>
</dbReference>
<evidence type="ECO:0000256" key="2">
    <source>
        <dbReference type="ARBA" id="ARBA00022448"/>
    </source>
</evidence>
<evidence type="ECO:0000256" key="8">
    <source>
        <dbReference type="SAM" id="Phobius"/>
    </source>
</evidence>
<dbReference type="SUPFAM" id="SSF103473">
    <property type="entry name" value="MFS general substrate transporter"/>
    <property type="match status" value="1"/>
</dbReference>
<keyword evidence="2" id="KW-0813">Transport</keyword>
<dbReference type="Pfam" id="PF07690">
    <property type="entry name" value="MFS_1"/>
    <property type="match status" value="1"/>
</dbReference>
<gene>
    <name evidence="10" type="ORF">K469DRAFT_725875</name>
</gene>
<feature type="transmembrane region" description="Helical" evidence="8">
    <location>
        <begin position="219"/>
        <end position="240"/>
    </location>
</feature>
<feature type="transmembrane region" description="Helical" evidence="8">
    <location>
        <begin position="360"/>
        <end position="378"/>
    </location>
</feature>
<keyword evidence="4 8" id="KW-1133">Transmembrane helix</keyword>
<evidence type="ECO:0000259" key="9">
    <source>
        <dbReference type="PROSITE" id="PS50850"/>
    </source>
</evidence>
<dbReference type="Proteomes" id="UP000800200">
    <property type="component" value="Unassembled WGS sequence"/>
</dbReference>
<evidence type="ECO:0000313" key="11">
    <source>
        <dbReference type="Proteomes" id="UP000800200"/>
    </source>
</evidence>
<feature type="region of interest" description="Disordered" evidence="7">
    <location>
        <begin position="1"/>
        <end position="58"/>
    </location>
</feature>
<evidence type="ECO:0000256" key="3">
    <source>
        <dbReference type="ARBA" id="ARBA00022692"/>
    </source>
</evidence>
<dbReference type="PANTHER" id="PTHR43791:SF26">
    <property type="entry name" value="ALLANTOATE TRANSPORTER, PUTATIVE (AFU_ORTHOLOGUE AFUA_5G09470)-RELATED"/>
    <property type="match status" value="1"/>
</dbReference>
<evidence type="ECO:0000256" key="6">
    <source>
        <dbReference type="ARBA" id="ARBA00037968"/>
    </source>
</evidence>
<accession>A0A6A6EUY7</accession>
<evidence type="ECO:0000256" key="4">
    <source>
        <dbReference type="ARBA" id="ARBA00022989"/>
    </source>
</evidence>
<comment type="subcellular location">
    <subcellularLocation>
        <location evidence="1">Membrane</location>
        <topology evidence="1">Multi-pass membrane protein</topology>
    </subcellularLocation>
</comment>
<dbReference type="AlphaFoldDB" id="A0A6A6EUY7"/>
<evidence type="ECO:0000256" key="5">
    <source>
        <dbReference type="ARBA" id="ARBA00023136"/>
    </source>
</evidence>
<protein>
    <submittedName>
        <fullName evidence="10">Allantoate permease</fullName>
    </submittedName>
</protein>
<evidence type="ECO:0000256" key="1">
    <source>
        <dbReference type="ARBA" id="ARBA00004141"/>
    </source>
</evidence>
<evidence type="ECO:0000313" key="10">
    <source>
        <dbReference type="EMBL" id="KAF2194578.1"/>
    </source>
</evidence>
<comment type="similarity">
    <text evidence="6">Belongs to the major facilitator superfamily. Allantoate permease family.</text>
</comment>
<evidence type="ECO:0000256" key="7">
    <source>
        <dbReference type="SAM" id="MobiDB-lite"/>
    </source>
</evidence>
<feature type="compositionally biased region" description="Basic and acidic residues" evidence="7">
    <location>
        <begin position="30"/>
        <end position="43"/>
    </location>
</feature>
<dbReference type="InterPro" id="IPR011701">
    <property type="entry name" value="MFS"/>
</dbReference>
<keyword evidence="5 8" id="KW-0472">Membrane</keyword>
<dbReference type="Gene3D" id="1.20.1250.20">
    <property type="entry name" value="MFS general substrate transporter like domains"/>
    <property type="match status" value="1"/>
</dbReference>
<dbReference type="PANTHER" id="PTHR43791">
    <property type="entry name" value="PERMEASE-RELATED"/>
    <property type="match status" value="1"/>
</dbReference>
<feature type="transmembrane region" description="Helical" evidence="8">
    <location>
        <begin position="453"/>
        <end position="471"/>
    </location>
</feature>
<feature type="transmembrane region" description="Helical" evidence="8">
    <location>
        <begin position="89"/>
        <end position="106"/>
    </location>
</feature>
<feature type="transmembrane region" description="Helical" evidence="8">
    <location>
        <begin position="422"/>
        <end position="441"/>
    </location>
</feature>
<feature type="transmembrane region" description="Helical" evidence="8">
    <location>
        <begin position="130"/>
        <end position="148"/>
    </location>
</feature>
<dbReference type="OrthoDB" id="6730379at2759"/>
<organism evidence="10 11">
    <name type="scientific">Zopfia rhizophila CBS 207.26</name>
    <dbReference type="NCBI Taxonomy" id="1314779"/>
    <lineage>
        <taxon>Eukaryota</taxon>
        <taxon>Fungi</taxon>
        <taxon>Dikarya</taxon>
        <taxon>Ascomycota</taxon>
        <taxon>Pezizomycotina</taxon>
        <taxon>Dothideomycetes</taxon>
        <taxon>Dothideomycetes incertae sedis</taxon>
        <taxon>Zopfiaceae</taxon>
        <taxon>Zopfia</taxon>
    </lineage>
</organism>
<name>A0A6A6EUY7_9PEZI</name>
<dbReference type="InterPro" id="IPR036259">
    <property type="entry name" value="MFS_trans_sf"/>
</dbReference>
<keyword evidence="11" id="KW-1185">Reference proteome</keyword>
<dbReference type="FunFam" id="1.20.1250.20:FF:000064">
    <property type="entry name" value="MFS allantoate transporter"/>
    <property type="match status" value="1"/>
</dbReference>
<proteinExistence type="inferred from homology"/>
<reference evidence="10" key="1">
    <citation type="journal article" date="2020" name="Stud. Mycol.">
        <title>101 Dothideomycetes genomes: a test case for predicting lifestyles and emergence of pathogens.</title>
        <authorList>
            <person name="Haridas S."/>
            <person name="Albert R."/>
            <person name="Binder M."/>
            <person name="Bloem J."/>
            <person name="Labutti K."/>
            <person name="Salamov A."/>
            <person name="Andreopoulos B."/>
            <person name="Baker S."/>
            <person name="Barry K."/>
            <person name="Bills G."/>
            <person name="Bluhm B."/>
            <person name="Cannon C."/>
            <person name="Castanera R."/>
            <person name="Culley D."/>
            <person name="Daum C."/>
            <person name="Ezra D."/>
            <person name="Gonzalez J."/>
            <person name="Henrissat B."/>
            <person name="Kuo A."/>
            <person name="Liang C."/>
            <person name="Lipzen A."/>
            <person name="Lutzoni F."/>
            <person name="Magnuson J."/>
            <person name="Mondo S."/>
            <person name="Nolan M."/>
            <person name="Ohm R."/>
            <person name="Pangilinan J."/>
            <person name="Park H.-J."/>
            <person name="Ramirez L."/>
            <person name="Alfaro M."/>
            <person name="Sun H."/>
            <person name="Tritt A."/>
            <person name="Yoshinaga Y."/>
            <person name="Zwiers L.-H."/>
            <person name="Turgeon B."/>
            <person name="Goodwin S."/>
            <person name="Spatafora J."/>
            <person name="Crous P."/>
            <person name="Grigoriev I."/>
        </authorList>
    </citation>
    <scope>NUCLEOTIDE SEQUENCE</scope>
    <source>
        <strain evidence="10">CBS 207.26</strain>
    </source>
</reference>
<feature type="transmembrane region" description="Helical" evidence="8">
    <location>
        <begin position="390"/>
        <end position="410"/>
    </location>
</feature>
<dbReference type="GO" id="GO:0016020">
    <property type="term" value="C:membrane"/>
    <property type="evidence" value="ECO:0007669"/>
    <property type="project" value="UniProtKB-SubCell"/>
</dbReference>
<feature type="domain" description="Major facilitator superfamily (MFS) profile" evidence="9">
    <location>
        <begin position="93"/>
        <end position="544"/>
    </location>
</feature>
<dbReference type="GO" id="GO:0022857">
    <property type="term" value="F:transmembrane transporter activity"/>
    <property type="evidence" value="ECO:0007669"/>
    <property type="project" value="InterPro"/>
</dbReference>
<feature type="transmembrane region" description="Helical" evidence="8">
    <location>
        <begin position="160"/>
        <end position="178"/>
    </location>
</feature>
<keyword evidence="3 8" id="KW-0812">Transmembrane</keyword>